<evidence type="ECO:0000313" key="1">
    <source>
        <dbReference type="EMBL" id="KAJ0093978.1"/>
    </source>
</evidence>
<sequence length="48" mass="5941">MDIYIYLPSFHFYCRFYTINWFLPISLHYRSSKIFSRPTKAQKLGSFR</sequence>
<gene>
    <name evidence="1" type="ORF">Patl1_26958</name>
</gene>
<keyword evidence="2" id="KW-1185">Reference proteome</keyword>
<dbReference type="Proteomes" id="UP001164250">
    <property type="component" value="Chromosome 7"/>
</dbReference>
<reference evidence="2" key="1">
    <citation type="journal article" date="2023" name="G3 (Bethesda)">
        <title>Genome assembly and association tests identify interacting loci associated with vigor, precocity, and sex in interspecific pistachio rootstocks.</title>
        <authorList>
            <person name="Palmer W."/>
            <person name="Jacygrad E."/>
            <person name="Sagayaradj S."/>
            <person name="Cavanaugh K."/>
            <person name="Han R."/>
            <person name="Bertier L."/>
            <person name="Beede B."/>
            <person name="Kafkas S."/>
            <person name="Golino D."/>
            <person name="Preece J."/>
            <person name="Michelmore R."/>
        </authorList>
    </citation>
    <scope>NUCLEOTIDE SEQUENCE [LARGE SCALE GENOMIC DNA]</scope>
</reference>
<name>A0ACC1B4Z2_9ROSI</name>
<proteinExistence type="predicted"/>
<accession>A0ACC1B4Z2</accession>
<dbReference type="EMBL" id="CM047903">
    <property type="protein sequence ID" value="KAJ0093978.1"/>
    <property type="molecule type" value="Genomic_DNA"/>
</dbReference>
<protein>
    <submittedName>
        <fullName evidence="1">Uncharacterized protein</fullName>
    </submittedName>
</protein>
<comment type="caution">
    <text evidence="1">The sequence shown here is derived from an EMBL/GenBank/DDBJ whole genome shotgun (WGS) entry which is preliminary data.</text>
</comment>
<organism evidence="1 2">
    <name type="scientific">Pistacia atlantica</name>
    <dbReference type="NCBI Taxonomy" id="434234"/>
    <lineage>
        <taxon>Eukaryota</taxon>
        <taxon>Viridiplantae</taxon>
        <taxon>Streptophyta</taxon>
        <taxon>Embryophyta</taxon>
        <taxon>Tracheophyta</taxon>
        <taxon>Spermatophyta</taxon>
        <taxon>Magnoliopsida</taxon>
        <taxon>eudicotyledons</taxon>
        <taxon>Gunneridae</taxon>
        <taxon>Pentapetalae</taxon>
        <taxon>rosids</taxon>
        <taxon>malvids</taxon>
        <taxon>Sapindales</taxon>
        <taxon>Anacardiaceae</taxon>
        <taxon>Pistacia</taxon>
    </lineage>
</organism>
<evidence type="ECO:0000313" key="2">
    <source>
        <dbReference type="Proteomes" id="UP001164250"/>
    </source>
</evidence>